<accession>A0A0E9PM91</accession>
<organism evidence="1">
    <name type="scientific">Anguilla anguilla</name>
    <name type="common">European freshwater eel</name>
    <name type="synonym">Muraena anguilla</name>
    <dbReference type="NCBI Taxonomy" id="7936"/>
    <lineage>
        <taxon>Eukaryota</taxon>
        <taxon>Metazoa</taxon>
        <taxon>Chordata</taxon>
        <taxon>Craniata</taxon>
        <taxon>Vertebrata</taxon>
        <taxon>Euteleostomi</taxon>
        <taxon>Actinopterygii</taxon>
        <taxon>Neopterygii</taxon>
        <taxon>Teleostei</taxon>
        <taxon>Anguilliformes</taxon>
        <taxon>Anguillidae</taxon>
        <taxon>Anguilla</taxon>
    </lineage>
</organism>
<evidence type="ECO:0000313" key="1">
    <source>
        <dbReference type="EMBL" id="JAH05220.1"/>
    </source>
</evidence>
<sequence>MDFFEQRLDMTSFSPGEHAMTYAISVYLVLRTSV</sequence>
<dbReference type="AlphaFoldDB" id="A0A0E9PM91"/>
<protein>
    <submittedName>
        <fullName evidence="1">Uncharacterized protein</fullName>
    </submittedName>
</protein>
<reference evidence="1" key="2">
    <citation type="journal article" date="2015" name="Fish Shellfish Immunol.">
        <title>Early steps in the European eel (Anguilla anguilla)-Vibrio vulnificus interaction in the gills: Role of the RtxA13 toxin.</title>
        <authorList>
            <person name="Callol A."/>
            <person name="Pajuelo D."/>
            <person name="Ebbesson L."/>
            <person name="Teles M."/>
            <person name="MacKenzie S."/>
            <person name="Amaro C."/>
        </authorList>
    </citation>
    <scope>NUCLEOTIDE SEQUENCE</scope>
</reference>
<name>A0A0E9PM91_ANGAN</name>
<dbReference type="EMBL" id="GBXM01103357">
    <property type="protein sequence ID" value="JAH05220.1"/>
    <property type="molecule type" value="Transcribed_RNA"/>
</dbReference>
<reference evidence="1" key="1">
    <citation type="submission" date="2014-11" db="EMBL/GenBank/DDBJ databases">
        <authorList>
            <person name="Amaro Gonzalez C."/>
        </authorList>
    </citation>
    <scope>NUCLEOTIDE SEQUENCE</scope>
</reference>
<proteinExistence type="predicted"/>